<dbReference type="PANTHER" id="PTHR15184">
    <property type="entry name" value="ATP SYNTHASE"/>
    <property type="match status" value="1"/>
</dbReference>
<evidence type="ECO:0000256" key="7">
    <source>
        <dbReference type="ARBA" id="ARBA00023136"/>
    </source>
</evidence>
<evidence type="ECO:0000256" key="2">
    <source>
        <dbReference type="ARBA" id="ARBA00008936"/>
    </source>
</evidence>
<feature type="compositionally biased region" description="Basic and acidic residues" evidence="10">
    <location>
        <begin position="51"/>
        <end position="66"/>
    </location>
</feature>
<evidence type="ECO:0000256" key="3">
    <source>
        <dbReference type="ARBA" id="ARBA00022448"/>
    </source>
</evidence>
<keyword evidence="4" id="KW-0547">Nucleotide-binding</keyword>
<evidence type="ECO:0000256" key="5">
    <source>
        <dbReference type="ARBA" id="ARBA00022840"/>
    </source>
</evidence>
<feature type="non-terminal residue" evidence="11">
    <location>
        <position position="1"/>
    </location>
</feature>
<dbReference type="GO" id="GO:0045259">
    <property type="term" value="C:proton-transporting ATP synthase complex"/>
    <property type="evidence" value="ECO:0007669"/>
    <property type="project" value="UniProtKB-KW"/>
</dbReference>
<dbReference type="PANTHER" id="PTHR15184:SF71">
    <property type="entry name" value="ATP SYNTHASE SUBUNIT BETA, MITOCHONDRIAL"/>
    <property type="match status" value="1"/>
</dbReference>
<dbReference type="AlphaFoldDB" id="X1S0K9"/>
<evidence type="ECO:0000313" key="11">
    <source>
        <dbReference type="EMBL" id="GAI86433.1"/>
    </source>
</evidence>
<dbReference type="GO" id="GO:0005524">
    <property type="term" value="F:ATP binding"/>
    <property type="evidence" value="ECO:0007669"/>
    <property type="project" value="UniProtKB-KW"/>
</dbReference>
<evidence type="ECO:0008006" key="12">
    <source>
        <dbReference type="Google" id="ProtNLM"/>
    </source>
</evidence>
<sequence length="72" mass="8213">FSVAEVFMGHRGRYVKIEDTIKSFRAIVEGKYDDVPEQAFYMTGNIEEVEERAKKLKESPEEKKEATGNAGQ</sequence>
<proteinExistence type="inferred from homology"/>
<dbReference type="InterPro" id="IPR024034">
    <property type="entry name" value="ATPase_F1/V1_b/a_C"/>
</dbReference>
<protein>
    <recommendedName>
        <fullName evidence="12">ATPase F1/V1/A1 complex alpha/beta subunit nucleotide-binding domain-containing protein</fullName>
    </recommendedName>
</protein>
<gene>
    <name evidence="11" type="ORF">S12H4_12829</name>
</gene>
<comment type="similarity">
    <text evidence="2">Belongs to the ATPase alpha/beta chains family.</text>
</comment>
<keyword evidence="8" id="KW-0139">CF(1)</keyword>
<dbReference type="SUPFAM" id="SSF47917">
    <property type="entry name" value="C-terminal domain of alpha and beta subunits of F1 ATP synthase"/>
    <property type="match status" value="1"/>
</dbReference>
<keyword evidence="5" id="KW-0067">ATP-binding</keyword>
<dbReference type="GO" id="GO:0046933">
    <property type="term" value="F:proton-transporting ATP synthase activity, rotational mechanism"/>
    <property type="evidence" value="ECO:0007669"/>
    <property type="project" value="TreeGrafter"/>
</dbReference>
<comment type="subcellular location">
    <subcellularLocation>
        <location evidence="1">Membrane</location>
    </subcellularLocation>
</comment>
<evidence type="ECO:0000256" key="10">
    <source>
        <dbReference type="SAM" id="MobiDB-lite"/>
    </source>
</evidence>
<evidence type="ECO:0000256" key="9">
    <source>
        <dbReference type="ARBA" id="ARBA00023310"/>
    </source>
</evidence>
<evidence type="ECO:0000256" key="1">
    <source>
        <dbReference type="ARBA" id="ARBA00004370"/>
    </source>
</evidence>
<dbReference type="InterPro" id="IPR050053">
    <property type="entry name" value="ATPase_alpha/beta_chains"/>
</dbReference>
<name>X1S0K9_9ZZZZ</name>
<evidence type="ECO:0000256" key="8">
    <source>
        <dbReference type="ARBA" id="ARBA00023196"/>
    </source>
</evidence>
<organism evidence="11">
    <name type="scientific">marine sediment metagenome</name>
    <dbReference type="NCBI Taxonomy" id="412755"/>
    <lineage>
        <taxon>unclassified sequences</taxon>
        <taxon>metagenomes</taxon>
        <taxon>ecological metagenomes</taxon>
    </lineage>
</organism>
<evidence type="ECO:0000256" key="4">
    <source>
        <dbReference type="ARBA" id="ARBA00022741"/>
    </source>
</evidence>
<dbReference type="EMBL" id="BARW01006119">
    <property type="protein sequence ID" value="GAI86433.1"/>
    <property type="molecule type" value="Genomic_DNA"/>
</dbReference>
<accession>X1S0K9</accession>
<keyword evidence="7" id="KW-0472">Membrane</keyword>
<evidence type="ECO:0000256" key="6">
    <source>
        <dbReference type="ARBA" id="ARBA00023065"/>
    </source>
</evidence>
<dbReference type="Gene3D" id="1.10.1140.10">
    <property type="entry name" value="Bovine Mitochondrial F1-atpase, Atp Synthase Beta Chain, Chain D, domain 3"/>
    <property type="match status" value="1"/>
</dbReference>
<feature type="region of interest" description="Disordered" evidence="10">
    <location>
        <begin position="51"/>
        <end position="72"/>
    </location>
</feature>
<reference evidence="11" key="1">
    <citation type="journal article" date="2014" name="Front. Microbiol.">
        <title>High frequency of phylogenetically diverse reductive dehalogenase-homologous genes in deep subseafloor sedimentary metagenomes.</title>
        <authorList>
            <person name="Kawai M."/>
            <person name="Futagami T."/>
            <person name="Toyoda A."/>
            <person name="Takaki Y."/>
            <person name="Nishi S."/>
            <person name="Hori S."/>
            <person name="Arai W."/>
            <person name="Tsubouchi T."/>
            <person name="Morono Y."/>
            <person name="Uchiyama I."/>
            <person name="Ito T."/>
            <person name="Fujiyama A."/>
            <person name="Inagaki F."/>
            <person name="Takami H."/>
        </authorList>
    </citation>
    <scope>NUCLEOTIDE SEQUENCE</scope>
    <source>
        <strain evidence="11">Expedition CK06-06</strain>
    </source>
</reference>
<keyword evidence="6" id="KW-0406">Ion transport</keyword>
<keyword evidence="9" id="KW-0066">ATP synthesis</keyword>
<keyword evidence="3" id="KW-0813">Transport</keyword>
<comment type="caution">
    <text evidence="11">The sequence shown here is derived from an EMBL/GenBank/DDBJ whole genome shotgun (WGS) entry which is preliminary data.</text>
</comment>